<dbReference type="Proteomes" id="UP000325558">
    <property type="component" value="Unassembled WGS sequence"/>
</dbReference>
<dbReference type="InterPro" id="IPR040079">
    <property type="entry name" value="Glutathione_S-Trfase"/>
</dbReference>
<dbReference type="GO" id="GO:0004364">
    <property type="term" value="F:glutathione transferase activity"/>
    <property type="evidence" value="ECO:0007669"/>
    <property type="project" value="UniProtKB-EC"/>
</dbReference>
<dbReference type="PROSITE" id="PS50404">
    <property type="entry name" value="GST_NTER"/>
    <property type="match status" value="1"/>
</dbReference>
<evidence type="ECO:0000256" key="4">
    <source>
        <dbReference type="ARBA" id="ARBA00047960"/>
    </source>
</evidence>
<keyword evidence="3" id="KW-0808">Transferase</keyword>
<evidence type="ECO:0000256" key="3">
    <source>
        <dbReference type="ARBA" id="ARBA00022679"/>
    </source>
</evidence>
<dbReference type="Gene3D" id="1.20.1050.130">
    <property type="match status" value="1"/>
</dbReference>
<accession>A0A5N6Y004</accession>
<dbReference type="EC" id="2.5.1.18" evidence="2"/>
<dbReference type="EMBL" id="ML737164">
    <property type="protein sequence ID" value="KAE8338762.1"/>
    <property type="molecule type" value="Genomic_DNA"/>
</dbReference>
<dbReference type="OrthoDB" id="422574at2759"/>
<dbReference type="InterPro" id="IPR004045">
    <property type="entry name" value="Glutathione_S-Trfase_N"/>
</dbReference>
<feature type="domain" description="GST N-terminal" evidence="5">
    <location>
        <begin position="7"/>
        <end position="96"/>
    </location>
</feature>
<gene>
    <name evidence="6" type="ORF">BDV24DRAFT_166086</name>
</gene>
<evidence type="ECO:0000256" key="1">
    <source>
        <dbReference type="ARBA" id="ARBA00007409"/>
    </source>
</evidence>
<dbReference type="AlphaFoldDB" id="A0A5N6Y004"/>
<name>A0A5N6Y004_9EURO</name>
<dbReference type="SFLD" id="SFLDS00019">
    <property type="entry name" value="Glutathione_Transferase_(cytos"/>
    <property type="match status" value="1"/>
</dbReference>
<comment type="similarity">
    <text evidence="1">Belongs to the GST superfamily.</text>
</comment>
<proteinExistence type="inferred from homology"/>
<dbReference type="PANTHER" id="PTHR44051:SF20">
    <property type="entry name" value="GLUTATHIONE TRANSFERASE 1 (EUROFUNG)"/>
    <property type="match status" value="1"/>
</dbReference>
<sequence>MAKLNTKPITVWLTPSGPNPWKVQVLIDSTVVLILEELQVPYVIESFRFNDVKLKPYTDIFPNGRVPAIVDPNNNLTLWESGAIIRYLGEVYDTDKKLTYESLNERHLLNQYLHFQMSGQGPYYGQAGWYDYPFYSLFPPFPQLPPTQHPIVKR</sequence>
<evidence type="ECO:0000313" key="6">
    <source>
        <dbReference type="EMBL" id="KAE8338762.1"/>
    </source>
</evidence>
<evidence type="ECO:0000259" key="5">
    <source>
        <dbReference type="PROSITE" id="PS50404"/>
    </source>
</evidence>
<reference evidence="6" key="1">
    <citation type="submission" date="2019-04" db="EMBL/GenBank/DDBJ databases">
        <title>Friends and foes A comparative genomics study of 23 Aspergillus species from section Flavi.</title>
        <authorList>
            <consortium name="DOE Joint Genome Institute"/>
            <person name="Kjaerbolling I."/>
            <person name="Vesth T."/>
            <person name="Frisvad J.C."/>
            <person name="Nybo J.L."/>
            <person name="Theobald S."/>
            <person name="Kildgaard S."/>
            <person name="Isbrandt T."/>
            <person name="Kuo A."/>
            <person name="Sato A."/>
            <person name="Lyhne E.K."/>
            <person name="Kogle M.E."/>
            <person name="Wiebenga A."/>
            <person name="Kun R.S."/>
            <person name="Lubbers R.J."/>
            <person name="Makela M.R."/>
            <person name="Barry K."/>
            <person name="Chovatia M."/>
            <person name="Clum A."/>
            <person name="Daum C."/>
            <person name="Haridas S."/>
            <person name="He G."/>
            <person name="LaButti K."/>
            <person name="Lipzen A."/>
            <person name="Mondo S."/>
            <person name="Riley R."/>
            <person name="Salamov A."/>
            <person name="Simmons B.A."/>
            <person name="Magnuson J.K."/>
            <person name="Henrissat B."/>
            <person name="Mortensen U.H."/>
            <person name="Larsen T.O."/>
            <person name="Devries R.P."/>
            <person name="Grigoriev I.V."/>
            <person name="Machida M."/>
            <person name="Baker S.E."/>
            <person name="Andersen M.R."/>
        </authorList>
    </citation>
    <scope>NUCLEOTIDE SEQUENCE</scope>
    <source>
        <strain evidence="6">CBS 117612</strain>
    </source>
</reference>
<comment type="catalytic activity">
    <reaction evidence="4">
        <text>RX + glutathione = an S-substituted glutathione + a halide anion + H(+)</text>
        <dbReference type="Rhea" id="RHEA:16437"/>
        <dbReference type="ChEBI" id="CHEBI:15378"/>
        <dbReference type="ChEBI" id="CHEBI:16042"/>
        <dbReference type="ChEBI" id="CHEBI:17792"/>
        <dbReference type="ChEBI" id="CHEBI:57925"/>
        <dbReference type="ChEBI" id="CHEBI:90779"/>
        <dbReference type="EC" id="2.5.1.18"/>
    </reaction>
</comment>
<protein>
    <recommendedName>
        <fullName evidence="2">glutathione transferase</fullName>
        <ecNumber evidence="2">2.5.1.18</ecNumber>
    </recommendedName>
</protein>
<dbReference type="InterPro" id="IPR036249">
    <property type="entry name" value="Thioredoxin-like_sf"/>
</dbReference>
<evidence type="ECO:0000256" key="2">
    <source>
        <dbReference type="ARBA" id="ARBA00012452"/>
    </source>
</evidence>
<dbReference type="PANTHER" id="PTHR44051">
    <property type="entry name" value="GLUTATHIONE S-TRANSFERASE-RELATED"/>
    <property type="match status" value="1"/>
</dbReference>
<organism evidence="6">
    <name type="scientific">Aspergillus arachidicola</name>
    <dbReference type="NCBI Taxonomy" id="656916"/>
    <lineage>
        <taxon>Eukaryota</taxon>
        <taxon>Fungi</taxon>
        <taxon>Dikarya</taxon>
        <taxon>Ascomycota</taxon>
        <taxon>Pezizomycotina</taxon>
        <taxon>Eurotiomycetes</taxon>
        <taxon>Eurotiomycetidae</taxon>
        <taxon>Eurotiales</taxon>
        <taxon>Aspergillaceae</taxon>
        <taxon>Aspergillus</taxon>
        <taxon>Aspergillus subgen. Circumdati</taxon>
    </lineage>
</organism>
<dbReference type="SUPFAM" id="SSF52833">
    <property type="entry name" value="Thioredoxin-like"/>
    <property type="match status" value="1"/>
</dbReference>
<dbReference type="Pfam" id="PF13409">
    <property type="entry name" value="GST_N_2"/>
    <property type="match status" value="1"/>
</dbReference>